<name>A0A699HLC5_TANCI</name>
<protein>
    <submittedName>
        <fullName evidence="3">Uncharacterized protein</fullName>
    </submittedName>
</protein>
<evidence type="ECO:0000256" key="2">
    <source>
        <dbReference type="SAM" id="MobiDB-lite"/>
    </source>
</evidence>
<dbReference type="AlphaFoldDB" id="A0A699HLC5"/>
<proteinExistence type="predicted"/>
<accession>A0A699HLC5</accession>
<feature type="non-terminal residue" evidence="3">
    <location>
        <position position="788"/>
    </location>
</feature>
<keyword evidence="1" id="KW-0175">Coiled coil</keyword>
<sequence>MAETDENTTNPQQVPPTPQASHTLSTIKLPILKKGEYDIWAMKIEHYLEHTDYPIWEVIQKRNGHVQVSTDINGQIRVLPSKTAKEILARERERKAMTTLLMAIPEDHLAKFHKMTDAKEMFQSLLSQLETHGTGVSTEDANQKFLRVFESDVKGCTGSSSSTQNVAFVSSTSSGHNLQKGGSSSYTDDLMYSFFANQSSGPKLDHEDLEQVDEFDLEEMDLKWQDERKSMVTIDREGVNWTGHAEDETEDYALMAFNSNNSGSDTKMSVKDKSGLSYRSQIHDGVLSYENEVFASVFDSRSSDVEDSHVNDRFAKAKGMHAVLPHMTGNYMPPKFDFGIDELKFTYETLESVPKPVANEPKAVCEPKVWSDTLIIKEYESDSDDEHVTIPSKEQEKPSFAFVNTVKHVKTPSFSHLIRDCDFHETRMTKQVELNKQKGKSTGPREHRPVWNNVQRLNHQNKFVPTAVLTKTGRFLVNVARQNFTSQASSTRSARKVNTARPKLMFVGGKWETVVKASIDVIGDTKYITDSSQRWLESLRQHNMYSFNLENIVPSGGLTCLIAKAIVDESTKWHRSKAFRVYNLETKRVEENLHIKFLENKPNVAGKGPTWLFDLDYLTDSMNYQPVTAENKANKTVGLKEANHSAGTQDSFDAENSKMEAERAQEYYVLPLWSSYTLTVKSSNAKNRDEKLNEDTDSKTYEKPVDQADQAFLEELERLKRQEKEANDAAETLRKTFAKSTEDLLFQAGAARASSTNYVNTARTPVNAASTLLNTASTLTNQDDSQIH</sequence>
<evidence type="ECO:0000313" key="3">
    <source>
        <dbReference type="EMBL" id="GEY48469.1"/>
    </source>
</evidence>
<comment type="caution">
    <text evidence="3">The sequence shown here is derived from an EMBL/GenBank/DDBJ whole genome shotgun (WGS) entry which is preliminary data.</text>
</comment>
<dbReference type="EMBL" id="BKCJ010182451">
    <property type="protein sequence ID" value="GEY48469.1"/>
    <property type="molecule type" value="Genomic_DNA"/>
</dbReference>
<reference evidence="3" key="1">
    <citation type="journal article" date="2019" name="Sci. Rep.">
        <title>Draft genome of Tanacetum cinerariifolium, the natural source of mosquito coil.</title>
        <authorList>
            <person name="Yamashiro T."/>
            <person name="Shiraishi A."/>
            <person name="Satake H."/>
            <person name="Nakayama K."/>
        </authorList>
    </citation>
    <scope>NUCLEOTIDE SEQUENCE</scope>
</reference>
<feature type="region of interest" description="Disordered" evidence="2">
    <location>
        <begin position="1"/>
        <end position="22"/>
    </location>
</feature>
<gene>
    <name evidence="3" type="ORF">Tci_420443</name>
</gene>
<organism evidence="3">
    <name type="scientific">Tanacetum cinerariifolium</name>
    <name type="common">Dalmatian daisy</name>
    <name type="synonym">Chrysanthemum cinerariifolium</name>
    <dbReference type="NCBI Taxonomy" id="118510"/>
    <lineage>
        <taxon>Eukaryota</taxon>
        <taxon>Viridiplantae</taxon>
        <taxon>Streptophyta</taxon>
        <taxon>Embryophyta</taxon>
        <taxon>Tracheophyta</taxon>
        <taxon>Spermatophyta</taxon>
        <taxon>Magnoliopsida</taxon>
        <taxon>eudicotyledons</taxon>
        <taxon>Gunneridae</taxon>
        <taxon>Pentapetalae</taxon>
        <taxon>asterids</taxon>
        <taxon>campanulids</taxon>
        <taxon>Asterales</taxon>
        <taxon>Asteraceae</taxon>
        <taxon>Asteroideae</taxon>
        <taxon>Anthemideae</taxon>
        <taxon>Anthemidinae</taxon>
        <taxon>Tanacetum</taxon>
    </lineage>
</organism>
<evidence type="ECO:0000256" key="1">
    <source>
        <dbReference type="SAM" id="Coils"/>
    </source>
</evidence>
<feature type="coiled-coil region" evidence="1">
    <location>
        <begin position="705"/>
        <end position="739"/>
    </location>
</feature>